<dbReference type="Pfam" id="PF10112">
    <property type="entry name" value="Halogen_Hydrol"/>
    <property type="match status" value="1"/>
</dbReference>
<dbReference type="EMBL" id="CYUD01000001">
    <property type="protein sequence ID" value="CUJ85525.1"/>
    <property type="molecule type" value="Genomic_DNA"/>
</dbReference>
<feature type="transmembrane region" description="Helical" evidence="2">
    <location>
        <begin position="57"/>
        <end position="77"/>
    </location>
</feature>
<proteinExistence type="predicted"/>
<accession>A0A0P1I210</accession>
<organism evidence="3 4">
    <name type="scientific">Ruegeria denitrificans</name>
    <dbReference type="NCBI Taxonomy" id="1715692"/>
    <lineage>
        <taxon>Bacteria</taxon>
        <taxon>Pseudomonadati</taxon>
        <taxon>Pseudomonadota</taxon>
        <taxon>Alphaproteobacteria</taxon>
        <taxon>Rhodobacterales</taxon>
        <taxon>Roseobacteraceae</taxon>
        <taxon>Ruegeria</taxon>
    </lineage>
</organism>
<feature type="transmembrane region" description="Helical" evidence="2">
    <location>
        <begin position="98"/>
        <end position="118"/>
    </location>
</feature>
<keyword evidence="4" id="KW-1185">Reference proteome</keyword>
<feature type="transmembrane region" description="Helical" evidence="2">
    <location>
        <begin position="130"/>
        <end position="152"/>
    </location>
</feature>
<dbReference type="STRING" id="1715692.RUE5091_00351"/>
<evidence type="ECO:0000256" key="2">
    <source>
        <dbReference type="SAM" id="Phobius"/>
    </source>
</evidence>
<protein>
    <submittedName>
        <fullName evidence="3">5-bromo-4-chloroindolyl phosphate hydrolysis protein</fullName>
    </submittedName>
</protein>
<dbReference type="InterPro" id="IPR018770">
    <property type="entry name" value="ChloroindolylP_hydrolase"/>
</dbReference>
<keyword evidence="2" id="KW-0812">Transmembrane</keyword>
<evidence type="ECO:0000256" key="1">
    <source>
        <dbReference type="SAM" id="MobiDB-lite"/>
    </source>
</evidence>
<name>A0A0P1I210_9RHOB</name>
<dbReference type="AlphaFoldDB" id="A0A0P1I210"/>
<dbReference type="RefSeq" id="WP_058280135.1">
    <property type="nucleotide sequence ID" value="NZ_CYUD01000001.1"/>
</dbReference>
<feature type="region of interest" description="Disordered" evidence="1">
    <location>
        <begin position="1"/>
        <end position="29"/>
    </location>
</feature>
<gene>
    <name evidence="3" type="ORF">RUE5091_00351</name>
</gene>
<keyword evidence="2" id="KW-0472">Membrane</keyword>
<keyword evidence="2" id="KW-1133">Transmembrane helix</keyword>
<dbReference type="OrthoDB" id="7375296at2"/>
<evidence type="ECO:0000313" key="4">
    <source>
        <dbReference type="Proteomes" id="UP000051260"/>
    </source>
</evidence>
<reference evidence="4" key="1">
    <citation type="submission" date="2015-09" db="EMBL/GenBank/DDBJ databases">
        <authorList>
            <person name="Rodrigo-Torres L."/>
            <person name="Arahal D.R."/>
        </authorList>
    </citation>
    <scope>NUCLEOTIDE SEQUENCE [LARGE SCALE GENOMIC DNA]</scope>
    <source>
        <strain evidence="4">CECT 5091</strain>
    </source>
</reference>
<sequence>MAKRYGGKFSPEGGGSDDDQPQRGQFHGARVEPAGARANILFLPAIPLVFLSLNDGAVGMTIGLIAAGLLTAAAFLLREGLRAEAEFNARRTARRPAFPRKIFASVLTGIGVAVAAYRTEYLDAETAAQAGLLAPILFGVVATVLHSVSFGLDPMKDKGMEGVDTFQQDRVARVVEDAETHLTEMTDAIKRAGDRRIEARVERFQETARDLFRTVEEDPRDLAGARKYLTVYLQGARDATVKFADVYARTRDAQALTDYSALLDDLEQNFAARTRKMLLDDRSDLTVEIDVLRERLQREGVRLD</sequence>
<dbReference type="Proteomes" id="UP000051260">
    <property type="component" value="Unassembled WGS sequence"/>
</dbReference>
<evidence type="ECO:0000313" key="3">
    <source>
        <dbReference type="EMBL" id="CUJ85525.1"/>
    </source>
</evidence>